<evidence type="ECO:0000259" key="4">
    <source>
        <dbReference type="PROSITE" id="PS50026"/>
    </source>
</evidence>
<feature type="region of interest" description="Disordered" evidence="2">
    <location>
        <begin position="1"/>
        <end position="20"/>
    </location>
</feature>
<dbReference type="Proteomes" id="UP000267027">
    <property type="component" value="Unassembled WGS sequence"/>
</dbReference>
<dbReference type="Gene3D" id="2.10.25.10">
    <property type="entry name" value="Laminin"/>
    <property type="match status" value="1"/>
</dbReference>
<dbReference type="AlphaFoldDB" id="A0A0R3PNW8"/>
<proteinExistence type="predicted"/>
<comment type="caution">
    <text evidence="1">Lacks conserved residue(s) required for the propagation of feature annotation.</text>
</comment>
<dbReference type="PROSITE" id="PS00022">
    <property type="entry name" value="EGF_1"/>
    <property type="match status" value="1"/>
</dbReference>
<evidence type="ECO:0000256" key="2">
    <source>
        <dbReference type="SAM" id="MobiDB-lite"/>
    </source>
</evidence>
<dbReference type="PROSITE" id="PS50026">
    <property type="entry name" value="EGF_3"/>
    <property type="match status" value="1"/>
</dbReference>
<dbReference type="OrthoDB" id="5825437at2759"/>
<keyword evidence="6" id="KW-1185">Reference proteome</keyword>
<keyword evidence="1" id="KW-1015">Disulfide bond</keyword>
<sequence length="108" mass="12423">ASRPASVSTTSTSRSRTAHTVSVEPHRTWGRSFVISDPCELFKCENNGECIPDVTRPSKFRCKCSKEYEGELCEKCTRVFSFRDNFRLSFSSFTFYCLLFLLLSTRQL</sequence>
<gene>
    <name evidence="5" type="ORF">ACOC_LOCUS6820</name>
</gene>
<keyword evidence="1" id="KW-0245">EGF-like domain</keyword>
<dbReference type="Pfam" id="PF00008">
    <property type="entry name" value="EGF"/>
    <property type="match status" value="1"/>
</dbReference>
<reference evidence="5 6" key="2">
    <citation type="submission" date="2018-11" db="EMBL/GenBank/DDBJ databases">
        <authorList>
            <consortium name="Pathogen Informatics"/>
        </authorList>
    </citation>
    <scope>NUCLEOTIDE SEQUENCE [LARGE SCALE GENOMIC DNA]</scope>
    <source>
        <strain evidence="5 6">Costa Rica</strain>
    </source>
</reference>
<evidence type="ECO:0000256" key="1">
    <source>
        <dbReference type="PROSITE-ProRule" id="PRU00076"/>
    </source>
</evidence>
<dbReference type="SMART" id="SM00181">
    <property type="entry name" value="EGF"/>
    <property type="match status" value="1"/>
</dbReference>
<reference evidence="7" key="1">
    <citation type="submission" date="2017-02" db="UniProtKB">
        <authorList>
            <consortium name="WormBaseParasite"/>
        </authorList>
    </citation>
    <scope>IDENTIFICATION</scope>
</reference>
<keyword evidence="3" id="KW-0812">Transmembrane</keyword>
<evidence type="ECO:0000313" key="6">
    <source>
        <dbReference type="Proteomes" id="UP000267027"/>
    </source>
</evidence>
<evidence type="ECO:0000313" key="7">
    <source>
        <dbReference type="WBParaSite" id="ACOC_0000681901-mRNA-1"/>
    </source>
</evidence>
<name>A0A0R3PNW8_ANGCS</name>
<feature type="disulfide bond" evidence="1">
    <location>
        <begin position="64"/>
        <end position="73"/>
    </location>
</feature>
<dbReference type="InterPro" id="IPR000742">
    <property type="entry name" value="EGF"/>
</dbReference>
<keyword evidence="3" id="KW-0472">Membrane</keyword>
<evidence type="ECO:0000313" key="5">
    <source>
        <dbReference type="EMBL" id="VDM58405.1"/>
    </source>
</evidence>
<dbReference type="WBParaSite" id="ACOC_0000681901-mRNA-1">
    <property type="protein sequence ID" value="ACOC_0000681901-mRNA-1"/>
    <property type="gene ID" value="ACOC_0000681901"/>
</dbReference>
<feature type="transmembrane region" description="Helical" evidence="3">
    <location>
        <begin position="88"/>
        <end position="105"/>
    </location>
</feature>
<accession>A0A0R3PNW8</accession>
<organism evidence="7">
    <name type="scientific">Angiostrongylus costaricensis</name>
    <name type="common">Nematode worm</name>
    <dbReference type="NCBI Taxonomy" id="334426"/>
    <lineage>
        <taxon>Eukaryota</taxon>
        <taxon>Metazoa</taxon>
        <taxon>Ecdysozoa</taxon>
        <taxon>Nematoda</taxon>
        <taxon>Chromadorea</taxon>
        <taxon>Rhabditida</taxon>
        <taxon>Rhabditina</taxon>
        <taxon>Rhabditomorpha</taxon>
        <taxon>Strongyloidea</taxon>
        <taxon>Metastrongylidae</taxon>
        <taxon>Angiostrongylus</taxon>
    </lineage>
</organism>
<protein>
    <submittedName>
        <fullName evidence="7">EGF-like domain-containing protein</fullName>
    </submittedName>
</protein>
<feature type="domain" description="EGF-like" evidence="4">
    <location>
        <begin position="35"/>
        <end position="74"/>
    </location>
</feature>
<evidence type="ECO:0000256" key="3">
    <source>
        <dbReference type="SAM" id="Phobius"/>
    </source>
</evidence>
<dbReference type="EMBL" id="UYYA01003980">
    <property type="protein sequence ID" value="VDM58405.1"/>
    <property type="molecule type" value="Genomic_DNA"/>
</dbReference>
<dbReference type="SUPFAM" id="SSF57196">
    <property type="entry name" value="EGF/Laminin"/>
    <property type="match status" value="1"/>
</dbReference>
<keyword evidence="3" id="KW-1133">Transmembrane helix</keyword>